<dbReference type="EMBL" id="GEBQ01015342">
    <property type="protein sequence ID" value="JAT24635.1"/>
    <property type="molecule type" value="Transcribed_RNA"/>
</dbReference>
<gene>
    <name evidence="1" type="ORF">g.38353</name>
</gene>
<evidence type="ECO:0000313" key="1">
    <source>
        <dbReference type="EMBL" id="JAT24635.1"/>
    </source>
</evidence>
<organism evidence="1">
    <name type="scientific">Graphocephala atropunctata</name>
    <dbReference type="NCBI Taxonomy" id="36148"/>
    <lineage>
        <taxon>Eukaryota</taxon>
        <taxon>Metazoa</taxon>
        <taxon>Ecdysozoa</taxon>
        <taxon>Arthropoda</taxon>
        <taxon>Hexapoda</taxon>
        <taxon>Insecta</taxon>
        <taxon>Pterygota</taxon>
        <taxon>Neoptera</taxon>
        <taxon>Paraneoptera</taxon>
        <taxon>Hemiptera</taxon>
        <taxon>Auchenorrhyncha</taxon>
        <taxon>Membracoidea</taxon>
        <taxon>Cicadellidae</taxon>
        <taxon>Cicadellinae</taxon>
        <taxon>Cicadellini</taxon>
        <taxon>Graphocephala</taxon>
    </lineage>
</organism>
<feature type="non-terminal residue" evidence="1">
    <location>
        <position position="117"/>
    </location>
</feature>
<sequence length="117" mass="13257">MNQVCTRCMELKRCGGDTGFNTELTVYLVLAEVQYASITRRICASSSNPLSLVFLKLRLDLSSLKRKGGEGRRQDTLHGLPMLLPLTIWWLFDCRRGDPHLEAPMSVHRRPVSGRRG</sequence>
<name>A0A1B6LLM5_9HEMI</name>
<accession>A0A1B6LLM5</accession>
<protein>
    <submittedName>
        <fullName evidence="1">Uncharacterized protein</fullName>
    </submittedName>
</protein>
<dbReference type="AlphaFoldDB" id="A0A1B6LLM5"/>
<proteinExistence type="predicted"/>
<reference evidence="1" key="1">
    <citation type="submission" date="2015-11" db="EMBL/GenBank/DDBJ databases">
        <title>De novo transcriptome assembly of four potential Pierce s Disease insect vectors from Arizona vineyards.</title>
        <authorList>
            <person name="Tassone E.E."/>
        </authorList>
    </citation>
    <scope>NUCLEOTIDE SEQUENCE</scope>
</reference>